<dbReference type="KEGG" id="abac:LuPra_03367"/>
<proteinExistence type="predicted"/>
<evidence type="ECO:0000313" key="2">
    <source>
        <dbReference type="Proteomes" id="UP000076079"/>
    </source>
</evidence>
<evidence type="ECO:0000313" key="1">
    <source>
        <dbReference type="EMBL" id="AMY10139.1"/>
    </source>
</evidence>
<reference evidence="1 2" key="1">
    <citation type="journal article" date="2016" name="Genome Announc.">
        <title>First Complete Genome Sequence of a Subdivision 6 Acidobacterium Strain.</title>
        <authorList>
            <person name="Huang S."/>
            <person name="Vieira S."/>
            <person name="Bunk B."/>
            <person name="Riedel T."/>
            <person name="Sproer C."/>
            <person name="Overmann J."/>
        </authorList>
    </citation>
    <scope>NUCLEOTIDE SEQUENCE [LARGE SCALE GENOMIC DNA]</scope>
    <source>
        <strain evidence="2">DSM 100886 HEG_-6_39</strain>
    </source>
</reference>
<accession>A0A143PQQ5</accession>
<gene>
    <name evidence="1" type="ORF">LuPra_03367</name>
</gene>
<name>A0A143PQQ5_LUTPR</name>
<reference evidence="2" key="2">
    <citation type="submission" date="2016-04" db="EMBL/GenBank/DDBJ databases">
        <title>First Complete Genome Sequence of a Subdivision 6 Acidobacterium.</title>
        <authorList>
            <person name="Huang S."/>
            <person name="Vieira S."/>
            <person name="Bunk B."/>
            <person name="Riedel T."/>
            <person name="Sproeer C."/>
            <person name="Overmann J."/>
        </authorList>
    </citation>
    <scope>NUCLEOTIDE SEQUENCE [LARGE SCALE GENOMIC DNA]</scope>
    <source>
        <strain evidence="2">DSM 100886 HEG_-6_39</strain>
    </source>
</reference>
<dbReference type="EMBL" id="CP015136">
    <property type="protein sequence ID" value="AMY10139.1"/>
    <property type="molecule type" value="Genomic_DNA"/>
</dbReference>
<dbReference type="STRING" id="1855912.LuPra_03367"/>
<dbReference type="Proteomes" id="UP000076079">
    <property type="component" value="Chromosome"/>
</dbReference>
<protein>
    <submittedName>
        <fullName evidence="1">Uncharacterized protein</fullName>
    </submittedName>
</protein>
<organism evidence="1 2">
    <name type="scientific">Luteitalea pratensis</name>
    <dbReference type="NCBI Taxonomy" id="1855912"/>
    <lineage>
        <taxon>Bacteria</taxon>
        <taxon>Pseudomonadati</taxon>
        <taxon>Acidobacteriota</taxon>
        <taxon>Vicinamibacteria</taxon>
        <taxon>Vicinamibacterales</taxon>
        <taxon>Vicinamibacteraceae</taxon>
        <taxon>Luteitalea</taxon>
    </lineage>
</organism>
<keyword evidence="2" id="KW-1185">Reference proteome</keyword>
<sequence>MIAKPETALTDVLEEAERYARTPAPSEPFSALVCEVMVPCLLAQRDRLARALLAAFPTFVAPRHQRPPTRQEID</sequence>
<dbReference type="RefSeq" id="WP_110171811.1">
    <property type="nucleotide sequence ID" value="NZ_CP015136.1"/>
</dbReference>
<dbReference type="AlphaFoldDB" id="A0A143PQQ5"/>